<gene>
    <name evidence="8" type="ORF">OAUR00152_LOCUS43100</name>
</gene>
<protein>
    <recommendedName>
        <fullName evidence="9">Mitochondrial carrier protein</fullName>
    </recommendedName>
</protein>
<dbReference type="Gene3D" id="1.50.40.10">
    <property type="entry name" value="Mitochondrial carrier domain"/>
    <property type="match status" value="1"/>
</dbReference>
<evidence type="ECO:0000256" key="1">
    <source>
        <dbReference type="ARBA" id="ARBA00004141"/>
    </source>
</evidence>
<dbReference type="InterPro" id="IPR023395">
    <property type="entry name" value="MCP_dom_sf"/>
</dbReference>
<evidence type="ECO:0000256" key="6">
    <source>
        <dbReference type="RuleBase" id="RU000488"/>
    </source>
</evidence>
<evidence type="ECO:0000313" key="8">
    <source>
        <dbReference type="EMBL" id="CAE2290871.1"/>
    </source>
</evidence>
<dbReference type="AlphaFoldDB" id="A0A7S4KCS5"/>
<keyword evidence="6" id="KW-0813">Transport</keyword>
<feature type="transmembrane region" description="Helical" evidence="7">
    <location>
        <begin position="267"/>
        <end position="285"/>
    </location>
</feature>
<keyword evidence="4 5" id="KW-0472">Membrane</keyword>
<keyword evidence="3" id="KW-0677">Repeat</keyword>
<dbReference type="InterPro" id="IPR018108">
    <property type="entry name" value="MCP_transmembrane"/>
</dbReference>
<comment type="similarity">
    <text evidence="6">Belongs to the mitochondrial carrier (TC 2.A.29) family.</text>
</comment>
<sequence>MGGGSLAREHPWDYLGASALSATINYPLWRASAVGQSGFRVLASSVPGVLSGVVPHVPPSVAPLLYAFAPPYRGLSATILGMTWARAAIFWGSDRGKDLLRENFPGMHPGMSTVLPPLAVSTMVQIVNQPIVRASITLQNPETDLRTIRQSLRFIYVNHGLGGMWHGTSAGILKTVPKYCTAVVIKDLMEEILPPVDTSSPSAERDALWRSAYKSSAAGLAGAALTNPLDVIRNEMFKTNHGLRETVRNLRESLGWRFMIRGIGKNMVAVAIPVSCTIFFTDALIQFSKRRKGDKLLAH</sequence>
<evidence type="ECO:0000256" key="3">
    <source>
        <dbReference type="ARBA" id="ARBA00022737"/>
    </source>
</evidence>
<accession>A0A7S4KCS5</accession>
<comment type="subcellular location">
    <subcellularLocation>
        <location evidence="1">Membrane</location>
        <topology evidence="1">Multi-pass membrane protein</topology>
    </subcellularLocation>
</comment>
<dbReference type="PROSITE" id="PS50920">
    <property type="entry name" value="SOLCAR"/>
    <property type="match status" value="1"/>
</dbReference>
<evidence type="ECO:0000256" key="5">
    <source>
        <dbReference type="PROSITE-ProRule" id="PRU00282"/>
    </source>
</evidence>
<reference evidence="8" key="1">
    <citation type="submission" date="2021-01" db="EMBL/GenBank/DDBJ databases">
        <authorList>
            <person name="Corre E."/>
            <person name="Pelletier E."/>
            <person name="Niang G."/>
            <person name="Scheremetjew M."/>
            <person name="Finn R."/>
            <person name="Kale V."/>
            <person name="Holt S."/>
            <person name="Cochrane G."/>
            <person name="Meng A."/>
            <person name="Brown T."/>
            <person name="Cohen L."/>
        </authorList>
    </citation>
    <scope>NUCLEOTIDE SEQUENCE</scope>
    <source>
        <strain evidence="8">Isolate 1302-5</strain>
    </source>
</reference>
<name>A0A7S4KCS5_9STRA</name>
<evidence type="ECO:0000256" key="7">
    <source>
        <dbReference type="SAM" id="Phobius"/>
    </source>
</evidence>
<dbReference type="EMBL" id="HBKQ01063159">
    <property type="protein sequence ID" value="CAE2290871.1"/>
    <property type="molecule type" value="Transcribed_RNA"/>
</dbReference>
<evidence type="ECO:0000256" key="4">
    <source>
        <dbReference type="ARBA" id="ARBA00023136"/>
    </source>
</evidence>
<dbReference type="Pfam" id="PF00153">
    <property type="entry name" value="Mito_carr"/>
    <property type="match status" value="1"/>
</dbReference>
<keyword evidence="7" id="KW-1133">Transmembrane helix</keyword>
<evidence type="ECO:0000256" key="2">
    <source>
        <dbReference type="ARBA" id="ARBA00022692"/>
    </source>
</evidence>
<keyword evidence="2 5" id="KW-0812">Transmembrane</keyword>
<dbReference type="GO" id="GO:0016020">
    <property type="term" value="C:membrane"/>
    <property type="evidence" value="ECO:0007669"/>
    <property type="project" value="UniProtKB-SubCell"/>
</dbReference>
<feature type="repeat" description="Solcar" evidence="5">
    <location>
        <begin position="108"/>
        <end position="192"/>
    </location>
</feature>
<evidence type="ECO:0008006" key="9">
    <source>
        <dbReference type="Google" id="ProtNLM"/>
    </source>
</evidence>
<dbReference type="PANTHER" id="PTHR24089">
    <property type="entry name" value="SOLUTE CARRIER FAMILY 25"/>
    <property type="match status" value="1"/>
</dbReference>
<dbReference type="SUPFAM" id="SSF103506">
    <property type="entry name" value="Mitochondrial carrier"/>
    <property type="match status" value="1"/>
</dbReference>
<organism evidence="8">
    <name type="scientific">Odontella aurita</name>
    <dbReference type="NCBI Taxonomy" id="265563"/>
    <lineage>
        <taxon>Eukaryota</taxon>
        <taxon>Sar</taxon>
        <taxon>Stramenopiles</taxon>
        <taxon>Ochrophyta</taxon>
        <taxon>Bacillariophyta</taxon>
        <taxon>Mediophyceae</taxon>
        <taxon>Biddulphiophycidae</taxon>
        <taxon>Eupodiscales</taxon>
        <taxon>Odontellaceae</taxon>
        <taxon>Odontella</taxon>
    </lineage>
</organism>
<proteinExistence type="inferred from homology"/>